<reference evidence="2 3" key="1">
    <citation type="submission" date="2012-02" db="EMBL/GenBank/DDBJ databases">
        <title>Whole genome shotgun sequence of Mobilicoccus pelagius NBRC 104925.</title>
        <authorList>
            <person name="Yoshida Y."/>
            <person name="Hosoyama A."/>
            <person name="Tsuchikane K."/>
            <person name="Katsumata H."/>
            <person name="Yamazaki S."/>
            <person name="Fujita N."/>
        </authorList>
    </citation>
    <scope>NUCLEOTIDE SEQUENCE [LARGE SCALE GENOMIC DNA]</scope>
    <source>
        <strain evidence="2 3">NBRC 104925</strain>
    </source>
</reference>
<gene>
    <name evidence="2" type="ORF">MOPEL_083_00330</name>
</gene>
<dbReference type="InterPro" id="IPR010266">
    <property type="entry name" value="NnrS"/>
</dbReference>
<feature type="transmembrane region" description="Helical" evidence="1">
    <location>
        <begin position="299"/>
        <end position="316"/>
    </location>
</feature>
<evidence type="ECO:0000256" key="1">
    <source>
        <dbReference type="SAM" id="Phobius"/>
    </source>
</evidence>
<sequence length="392" mass="41403">MGSTANTWPATGPWAASYRILFTLLAVWAAIVVPAWYVFGLAGTTLGWHVHEMVFGIGGGALAGYLPTACTSWTGRAPVSGRPVVVLAALWVLARVLMVLPAGTVPVWLLASGVGAVFWWIAFLTGREMHLSGRARSQVGGYPPSLVVFCVVAGVASGWLAAAAAVATREPFVALSDAVVLLFTMLLTGVGGRMVPAFLNTAADRAGRPQVHVSAVLRRVVLVLVGVAIVTTPWREVSAVAALAAAVVLLAHMARWPLRAIRLDALATMTLVAFSWIPVGLICWSLSRLRVIELSAATVSHTLTIGALSGLVVAVASRAPARRGQGRLHVRLAALAGFCALMVSAVLRLVDLTTASAWCWSLGWLLYLVGHLHAFADPMPRPIFSARRLPRA</sequence>
<feature type="transmembrane region" description="Helical" evidence="1">
    <location>
        <begin position="328"/>
        <end position="349"/>
    </location>
</feature>
<name>H5USX0_9MICO</name>
<feature type="transmembrane region" description="Helical" evidence="1">
    <location>
        <begin position="84"/>
        <end position="101"/>
    </location>
</feature>
<dbReference type="Pfam" id="PF05940">
    <property type="entry name" value="NnrS"/>
    <property type="match status" value="1"/>
</dbReference>
<dbReference type="Proteomes" id="UP000004367">
    <property type="component" value="Unassembled WGS sequence"/>
</dbReference>
<feature type="transmembrane region" description="Helical" evidence="1">
    <location>
        <begin position="211"/>
        <end position="231"/>
    </location>
</feature>
<keyword evidence="1" id="KW-1133">Transmembrane helix</keyword>
<comment type="caution">
    <text evidence="2">The sequence shown here is derived from an EMBL/GenBank/DDBJ whole genome shotgun (WGS) entry which is preliminary data.</text>
</comment>
<feature type="transmembrane region" description="Helical" evidence="1">
    <location>
        <begin position="20"/>
        <end position="39"/>
    </location>
</feature>
<protein>
    <recommendedName>
        <fullName evidence="4">NnrS family protein</fullName>
    </recommendedName>
</protein>
<dbReference type="eggNOG" id="COG3213">
    <property type="taxonomic scope" value="Bacteria"/>
</dbReference>
<accession>H5USX0</accession>
<proteinExistence type="predicted"/>
<dbReference type="OrthoDB" id="5146486at2"/>
<feature type="transmembrane region" description="Helical" evidence="1">
    <location>
        <begin position="146"/>
        <end position="167"/>
    </location>
</feature>
<organism evidence="2 3">
    <name type="scientific">Mobilicoccus pelagius NBRC 104925</name>
    <dbReference type="NCBI Taxonomy" id="1089455"/>
    <lineage>
        <taxon>Bacteria</taxon>
        <taxon>Bacillati</taxon>
        <taxon>Actinomycetota</taxon>
        <taxon>Actinomycetes</taxon>
        <taxon>Micrococcales</taxon>
        <taxon>Dermatophilaceae</taxon>
        <taxon>Mobilicoccus</taxon>
    </lineage>
</organism>
<evidence type="ECO:0000313" key="3">
    <source>
        <dbReference type="Proteomes" id="UP000004367"/>
    </source>
</evidence>
<feature type="transmembrane region" description="Helical" evidence="1">
    <location>
        <begin position="237"/>
        <end position="254"/>
    </location>
</feature>
<dbReference type="RefSeq" id="WP_009482726.1">
    <property type="nucleotide sequence ID" value="NZ_BAFE01000061.1"/>
</dbReference>
<feature type="transmembrane region" description="Helical" evidence="1">
    <location>
        <begin position="107"/>
        <end position="125"/>
    </location>
</feature>
<feature type="transmembrane region" description="Helical" evidence="1">
    <location>
        <begin position="355"/>
        <end position="376"/>
    </location>
</feature>
<dbReference type="STRING" id="1089455.MOPEL_083_00330"/>
<evidence type="ECO:0008006" key="4">
    <source>
        <dbReference type="Google" id="ProtNLM"/>
    </source>
</evidence>
<keyword evidence="1" id="KW-0472">Membrane</keyword>
<dbReference type="AlphaFoldDB" id="H5USX0"/>
<evidence type="ECO:0000313" key="2">
    <source>
        <dbReference type="EMBL" id="GAB48828.1"/>
    </source>
</evidence>
<feature type="transmembrane region" description="Helical" evidence="1">
    <location>
        <begin position="266"/>
        <end position="287"/>
    </location>
</feature>
<feature type="transmembrane region" description="Helical" evidence="1">
    <location>
        <begin position="179"/>
        <end position="199"/>
    </location>
</feature>
<keyword evidence="3" id="KW-1185">Reference proteome</keyword>
<keyword evidence="1" id="KW-0812">Transmembrane</keyword>
<dbReference type="EMBL" id="BAFE01000061">
    <property type="protein sequence ID" value="GAB48828.1"/>
    <property type="molecule type" value="Genomic_DNA"/>
</dbReference>